<evidence type="ECO:0000256" key="1">
    <source>
        <dbReference type="SAM" id="Phobius"/>
    </source>
</evidence>
<proteinExistence type="predicted"/>
<keyword evidence="3" id="KW-1185">Reference proteome</keyword>
<feature type="transmembrane region" description="Helical" evidence="1">
    <location>
        <begin position="176"/>
        <end position="198"/>
    </location>
</feature>
<keyword evidence="1" id="KW-0472">Membrane</keyword>
<reference evidence="2 3" key="1">
    <citation type="journal article" date="2017" name="BMC Biol.">
        <title>Genomic innovations, transcriptional plasticity and gene loss underlying the evolution and divergence of two highly polyphagous and invasive Helicoverpa pest species.</title>
        <authorList>
            <person name="Pearce S.L."/>
            <person name="Clarke D.F."/>
            <person name="East P.D."/>
            <person name="Elfekih S."/>
            <person name="Gordon K.H."/>
            <person name="Jermiin L.S."/>
            <person name="McGaughran A."/>
            <person name="Oakeshott J.G."/>
            <person name="Papanikolaou A."/>
            <person name="Perera O.P."/>
            <person name="Rane R.V."/>
            <person name="Richards S."/>
            <person name="Tay W.T."/>
            <person name="Walsh T.K."/>
            <person name="Anderson A."/>
            <person name="Anderson C.J."/>
            <person name="Asgari S."/>
            <person name="Board P.G."/>
            <person name="Bretschneider A."/>
            <person name="Campbell P.M."/>
            <person name="Chertemps T."/>
            <person name="Christeller J.T."/>
            <person name="Coppin C.W."/>
            <person name="Downes S.J."/>
            <person name="Duan G."/>
            <person name="Farnsworth C.A."/>
            <person name="Good R.T."/>
            <person name="Han L.B."/>
            <person name="Han Y.C."/>
            <person name="Hatje K."/>
            <person name="Horne I."/>
            <person name="Huang Y.P."/>
            <person name="Hughes D.S."/>
            <person name="Jacquin-Joly E."/>
            <person name="James W."/>
            <person name="Jhangiani S."/>
            <person name="Kollmar M."/>
            <person name="Kuwar S.S."/>
            <person name="Li S."/>
            <person name="Liu N.Y."/>
            <person name="Maibeche M.T."/>
            <person name="Miller J.R."/>
            <person name="Montagne N."/>
            <person name="Perry T."/>
            <person name="Qu J."/>
            <person name="Song S.V."/>
            <person name="Sutton G.G."/>
            <person name="Vogel H."/>
            <person name="Walenz B.P."/>
            <person name="Xu W."/>
            <person name="Zhang H.J."/>
            <person name="Zou Z."/>
            <person name="Batterham P."/>
            <person name="Edwards O.R."/>
            <person name="Feyereisen R."/>
            <person name="Gibbs R.A."/>
            <person name="Heckel D.G."/>
            <person name="McGrath A."/>
            <person name="Robin C."/>
            <person name="Scherer S.E."/>
            <person name="Worley K.C."/>
            <person name="Wu Y.D."/>
        </authorList>
    </citation>
    <scope>NUCLEOTIDE SEQUENCE [LARGE SCALE GENOMIC DNA]</scope>
    <source>
        <strain evidence="2">Harm_GR_Male_#8</strain>
        <tissue evidence="2">Whole organism</tissue>
    </source>
</reference>
<protein>
    <recommendedName>
        <fullName evidence="4">Gustatory receptor</fullName>
    </recommendedName>
</protein>
<dbReference type="OrthoDB" id="7444240at2759"/>
<organism evidence="2 3">
    <name type="scientific">Helicoverpa armigera</name>
    <name type="common">Cotton bollworm</name>
    <name type="synonym">Heliothis armigera</name>
    <dbReference type="NCBI Taxonomy" id="29058"/>
    <lineage>
        <taxon>Eukaryota</taxon>
        <taxon>Metazoa</taxon>
        <taxon>Ecdysozoa</taxon>
        <taxon>Arthropoda</taxon>
        <taxon>Hexapoda</taxon>
        <taxon>Insecta</taxon>
        <taxon>Pterygota</taxon>
        <taxon>Neoptera</taxon>
        <taxon>Endopterygota</taxon>
        <taxon>Lepidoptera</taxon>
        <taxon>Glossata</taxon>
        <taxon>Ditrysia</taxon>
        <taxon>Noctuoidea</taxon>
        <taxon>Noctuidae</taxon>
        <taxon>Heliothinae</taxon>
        <taxon>Helicoverpa</taxon>
    </lineage>
</organism>
<keyword evidence="1" id="KW-1133">Transmembrane helix</keyword>
<gene>
    <name evidence="2" type="primary">HaOG200684</name>
    <name evidence="2" type="ORF">B5X24_HaOG200684</name>
</gene>
<evidence type="ECO:0000313" key="3">
    <source>
        <dbReference type="Proteomes" id="UP000249218"/>
    </source>
</evidence>
<feature type="transmembrane region" description="Helical" evidence="1">
    <location>
        <begin position="83"/>
        <end position="107"/>
    </location>
</feature>
<dbReference type="AlphaFoldDB" id="A0A2W1BRU0"/>
<sequence>MWYSHRPSQLLLFTNKLDKDVQRILKPFNIILTIFFSSKFKIRNGYITPCDKKLHIILFICVIFLNAWSVYEMRVYISGKASIIINSQIIFSFLLIICFFTYFILIFSNIAYCQSNILLIYTIQDIHRAMRNSSSFKNYITWNWITILICICFDILIMSSYCMLLSKIHIFSVSTLYLNMASEINVFYCIRVLAFLIMSLEEWIENVLVVKSDDYCEEYCGKLFKVYQDIIKAHKLLQNCFRLLVRSLIFILIKIF</sequence>
<evidence type="ECO:0000313" key="2">
    <source>
        <dbReference type="EMBL" id="PZC77802.1"/>
    </source>
</evidence>
<name>A0A2W1BRU0_HELAM</name>
<feature type="transmembrane region" description="Helical" evidence="1">
    <location>
        <begin position="54"/>
        <end position="71"/>
    </location>
</feature>
<keyword evidence="1" id="KW-0812">Transmembrane</keyword>
<evidence type="ECO:0008006" key="4">
    <source>
        <dbReference type="Google" id="ProtNLM"/>
    </source>
</evidence>
<accession>A0A2W1BRU0</accession>
<dbReference type="EMBL" id="KZ149918">
    <property type="protein sequence ID" value="PZC77802.1"/>
    <property type="molecule type" value="Genomic_DNA"/>
</dbReference>
<dbReference type="Proteomes" id="UP000249218">
    <property type="component" value="Unassembled WGS sequence"/>
</dbReference>
<feature type="transmembrane region" description="Helical" evidence="1">
    <location>
        <begin position="142"/>
        <end position="164"/>
    </location>
</feature>